<dbReference type="InterPro" id="IPR014002">
    <property type="entry name" value="Agenet_dom_plant"/>
</dbReference>
<dbReference type="InterPro" id="IPR008395">
    <property type="entry name" value="Agenet-like_dom"/>
</dbReference>
<evidence type="ECO:0000313" key="3">
    <source>
        <dbReference type="Proteomes" id="UP001314170"/>
    </source>
</evidence>
<dbReference type="PANTHER" id="PTHR31917">
    <property type="entry name" value="AGENET DOMAIN-CONTAINING PROTEIN-RELATED"/>
    <property type="match status" value="1"/>
</dbReference>
<evidence type="ECO:0000259" key="1">
    <source>
        <dbReference type="SMART" id="SM00743"/>
    </source>
</evidence>
<dbReference type="Pfam" id="PF05641">
    <property type="entry name" value="Agenet"/>
    <property type="match status" value="2"/>
</dbReference>
<proteinExistence type="predicted"/>
<feature type="domain" description="Agenet" evidence="1">
    <location>
        <begin position="73"/>
        <end position="128"/>
    </location>
</feature>
<dbReference type="CDD" id="cd20406">
    <property type="entry name" value="Tudor_Agenet_AtDUF_rpt2_4"/>
    <property type="match status" value="1"/>
</dbReference>
<comment type="caution">
    <text evidence="2">The sequence shown here is derived from an EMBL/GenBank/DDBJ whole genome shotgun (WGS) entry which is preliminary data.</text>
</comment>
<dbReference type="PANTHER" id="PTHR31917:SF148">
    <property type="entry name" value="DUF724 DOMAIN-CONTAINING PROTEIN 2"/>
    <property type="match status" value="1"/>
</dbReference>
<dbReference type="SMART" id="SM00743">
    <property type="entry name" value="Agenet"/>
    <property type="match status" value="2"/>
</dbReference>
<dbReference type="Gene3D" id="2.30.30.140">
    <property type="match status" value="1"/>
</dbReference>
<sequence>MEFHKGEKVEVCSKQQGFLGSYYAATVVKKLDTDSYAVQYENLVEEEDMSKLLIERVSADEVRPVPPRIKFGSGFSMFDKVDVFDNDGWWVGKVTGRRGSLYFVYFDTTGEEIAYHVSKLRIHLDWVNDSWVSSKRMVS</sequence>
<dbReference type="Proteomes" id="UP001314170">
    <property type="component" value="Unassembled WGS sequence"/>
</dbReference>
<accession>A0AAV1R724</accession>
<name>A0AAV1R724_9ROSI</name>
<evidence type="ECO:0000313" key="2">
    <source>
        <dbReference type="EMBL" id="CAK7329228.1"/>
    </source>
</evidence>
<dbReference type="CDD" id="cd20405">
    <property type="entry name" value="Tudor_Agenet_AtDUF_rpt1_3"/>
    <property type="match status" value="1"/>
</dbReference>
<feature type="domain" description="Agenet" evidence="1">
    <location>
        <begin position="1"/>
        <end position="70"/>
    </location>
</feature>
<protein>
    <recommendedName>
        <fullName evidence="1">Agenet domain-containing protein</fullName>
    </recommendedName>
</protein>
<keyword evidence="3" id="KW-1185">Reference proteome</keyword>
<dbReference type="EMBL" id="CAWUPB010000913">
    <property type="protein sequence ID" value="CAK7329228.1"/>
    <property type="molecule type" value="Genomic_DNA"/>
</dbReference>
<gene>
    <name evidence="2" type="ORF">DCAF_LOCUS6977</name>
</gene>
<organism evidence="2 3">
    <name type="scientific">Dovyalis caffra</name>
    <dbReference type="NCBI Taxonomy" id="77055"/>
    <lineage>
        <taxon>Eukaryota</taxon>
        <taxon>Viridiplantae</taxon>
        <taxon>Streptophyta</taxon>
        <taxon>Embryophyta</taxon>
        <taxon>Tracheophyta</taxon>
        <taxon>Spermatophyta</taxon>
        <taxon>Magnoliopsida</taxon>
        <taxon>eudicotyledons</taxon>
        <taxon>Gunneridae</taxon>
        <taxon>Pentapetalae</taxon>
        <taxon>rosids</taxon>
        <taxon>fabids</taxon>
        <taxon>Malpighiales</taxon>
        <taxon>Salicaceae</taxon>
        <taxon>Flacourtieae</taxon>
        <taxon>Dovyalis</taxon>
    </lineage>
</organism>
<dbReference type="AlphaFoldDB" id="A0AAV1R724"/>
<reference evidence="2 3" key="1">
    <citation type="submission" date="2024-01" db="EMBL/GenBank/DDBJ databases">
        <authorList>
            <person name="Waweru B."/>
        </authorList>
    </citation>
    <scope>NUCLEOTIDE SEQUENCE [LARGE SCALE GENOMIC DNA]</scope>
</reference>